<gene>
    <name evidence="1" type="ORF">GCM10020367_43350</name>
</gene>
<proteinExistence type="predicted"/>
<evidence type="ECO:0000313" key="2">
    <source>
        <dbReference type="Proteomes" id="UP001499990"/>
    </source>
</evidence>
<accession>A0ABP6SG23</accession>
<reference evidence="2" key="1">
    <citation type="journal article" date="2019" name="Int. J. Syst. Evol. Microbiol.">
        <title>The Global Catalogue of Microorganisms (GCM) 10K type strain sequencing project: providing services to taxonomists for standard genome sequencing and annotation.</title>
        <authorList>
            <consortium name="The Broad Institute Genomics Platform"/>
            <consortium name="The Broad Institute Genome Sequencing Center for Infectious Disease"/>
            <person name="Wu L."/>
            <person name="Ma J."/>
        </authorList>
    </citation>
    <scope>NUCLEOTIDE SEQUENCE [LARGE SCALE GENOMIC DNA]</scope>
    <source>
        <strain evidence="2">JCM 9651</strain>
    </source>
</reference>
<keyword evidence="2" id="KW-1185">Reference proteome</keyword>
<evidence type="ECO:0008006" key="3">
    <source>
        <dbReference type="Google" id="ProtNLM"/>
    </source>
</evidence>
<sequence length="165" mass="18134">MKTGMSDGGMDKWRALVAAEQEVARCRAEVNQLPSRVELLTKAMSGSSAWDRSTALTFLRLFPEDVPELLELLVGLSLSIGWAQPAGEAIRAARREIDPSRLAEMVVGHLPDGDAEDYLRLADMLAHVEAWETLGVVIQRALESSDLEIQEVAHDFNESYGGMLP</sequence>
<protein>
    <recommendedName>
        <fullName evidence="3">HEAT repeat domain-containing protein</fullName>
    </recommendedName>
</protein>
<organism evidence="1 2">
    <name type="scientific">Streptomyces sannanensis</name>
    <dbReference type="NCBI Taxonomy" id="285536"/>
    <lineage>
        <taxon>Bacteria</taxon>
        <taxon>Bacillati</taxon>
        <taxon>Actinomycetota</taxon>
        <taxon>Actinomycetes</taxon>
        <taxon>Kitasatosporales</taxon>
        <taxon>Streptomycetaceae</taxon>
        <taxon>Streptomyces</taxon>
    </lineage>
</organism>
<comment type="caution">
    <text evidence="1">The sequence shown here is derived from an EMBL/GenBank/DDBJ whole genome shotgun (WGS) entry which is preliminary data.</text>
</comment>
<dbReference type="Proteomes" id="UP001499990">
    <property type="component" value="Unassembled WGS sequence"/>
</dbReference>
<dbReference type="EMBL" id="BAAAYL010000001">
    <property type="protein sequence ID" value="GAA3375460.1"/>
    <property type="molecule type" value="Genomic_DNA"/>
</dbReference>
<evidence type="ECO:0000313" key="1">
    <source>
        <dbReference type="EMBL" id="GAA3375460.1"/>
    </source>
</evidence>
<name>A0ABP6SG23_9ACTN</name>